<keyword evidence="2" id="KW-0597">Phosphoprotein</keyword>
<dbReference type="InterPro" id="IPR016035">
    <property type="entry name" value="Acyl_Trfase/lysoPLipase"/>
</dbReference>
<dbReference type="Pfam" id="PF02801">
    <property type="entry name" value="Ketoacyl-synt_C"/>
    <property type="match status" value="1"/>
</dbReference>
<dbReference type="Pfam" id="PF08659">
    <property type="entry name" value="KR"/>
    <property type="match status" value="1"/>
</dbReference>
<evidence type="ECO:0000256" key="3">
    <source>
        <dbReference type="ARBA" id="ARBA00022679"/>
    </source>
</evidence>
<proteinExistence type="predicted"/>
<dbReference type="InterPro" id="IPR014043">
    <property type="entry name" value="Acyl_transferase_dom"/>
</dbReference>
<evidence type="ECO:0000256" key="1">
    <source>
        <dbReference type="ARBA" id="ARBA00022450"/>
    </source>
</evidence>
<dbReference type="InterPro" id="IPR036736">
    <property type="entry name" value="ACP-like_sf"/>
</dbReference>
<dbReference type="CDD" id="cd00833">
    <property type="entry name" value="PKS"/>
    <property type="match status" value="1"/>
</dbReference>
<evidence type="ECO:0000259" key="4">
    <source>
        <dbReference type="PROSITE" id="PS50075"/>
    </source>
</evidence>
<dbReference type="InterPro" id="IPR020806">
    <property type="entry name" value="PKS_PP-bd"/>
</dbReference>
<dbReference type="InterPro" id="IPR050091">
    <property type="entry name" value="PKS_NRPS_Biosynth_Enz"/>
</dbReference>
<dbReference type="InterPro" id="IPR016039">
    <property type="entry name" value="Thiolase-like"/>
</dbReference>
<dbReference type="EMBL" id="CP017420">
    <property type="protein sequence ID" value="AOV05641.1"/>
    <property type="molecule type" value="Genomic_DNA"/>
</dbReference>
<name>A0ABM6EDN5_9BURK</name>
<dbReference type="Proteomes" id="UP000095607">
    <property type="component" value="Chromosome"/>
</dbReference>
<evidence type="ECO:0000256" key="2">
    <source>
        <dbReference type="ARBA" id="ARBA00022553"/>
    </source>
</evidence>
<dbReference type="Pfam" id="PF22621">
    <property type="entry name" value="CurL-like_PKS_C"/>
    <property type="match status" value="1"/>
</dbReference>
<organism evidence="6 7">
    <name type="scientific">Delftia tsuruhatensis</name>
    <dbReference type="NCBI Taxonomy" id="180282"/>
    <lineage>
        <taxon>Bacteria</taxon>
        <taxon>Pseudomonadati</taxon>
        <taxon>Pseudomonadota</taxon>
        <taxon>Betaproteobacteria</taxon>
        <taxon>Burkholderiales</taxon>
        <taxon>Comamonadaceae</taxon>
        <taxon>Delftia</taxon>
    </lineage>
</organism>
<dbReference type="Pfam" id="PF00698">
    <property type="entry name" value="Acyl_transf_1"/>
    <property type="match status" value="1"/>
</dbReference>
<dbReference type="InterPro" id="IPR014031">
    <property type="entry name" value="Ketoacyl_synth_C"/>
</dbReference>
<dbReference type="Pfam" id="PF00550">
    <property type="entry name" value="PP-binding"/>
    <property type="match status" value="1"/>
</dbReference>
<dbReference type="SMART" id="SM00825">
    <property type="entry name" value="PKS_KS"/>
    <property type="match status" value="1"/>
</dbReference>
<feature type="domain" description="Ketosynthase family 3 (KS3)" evidence="5">
    <location>
        <begin position="9"/>
        <end position="439"/>
    </location>
</feature>
<dbReference type="Gene3D" id="3.40.47.10">
    <property type="match status" value="1"/>
</dbReference>
<evidence type="ECO:0000313" key="6">
    <source>
        <dbReference type="EMBL" id="AOV05641.1"/>
    </source>
</evidence>
<dbReference type="Gene3D" id="3.30.70.3290">
    <property type="match status" value="1"/>
</dbReference>
<keyword evidence="7" id="KW-1185">Reference proteome</keyword>
<dbReference type="PROSITE" id="PS00012">
    <property type="entry name" value="PHOSPHOPANTETHEINE"/>
    <property type="match status" value="1"/>
</dbReference>
<dbReference type="Gene3D" id="1.10.1200.10">
    <property type="entry name" value="ACP-like"/>
    <property type="match status" value="1"/>
</dbReference>
<evidence type="ECO:0000259" key="5">
    <source>
        <dbReference type="PROSITE" id="PS52004"/>
    </source>
</evidence>
<dbReference type="SUPFAM" id="SSF52151">
    <property type="entry name" value="FabD/lysophospholipase-like"/>
    <property type="match status" value="1"/>
</dbReference>
<dbReference type="PROSITE" id="PS00606">
    <property type="entry name" value="KS3_1"/>
    <property type="match status" value="1"/>
</dbReference>
<keyword evidence="3" id="KW-0808">Transferase</keyword>
<dbReference type="PANTHER" id="PTHR43775">
    <property type="entry name" value="FATTY ACID SYNTHASE"/>
    <property type="match status" value="1"/>
</dbReference>
<dbReference type="InterPro" id="IPR009081">
    <property type="entry name" value="PP-bd_ACP"/>
</dbReference>
<dbReference type="SUPFAM" id="SSF51735">
    <property type="entry name" value="NAD(P)-binding Rossmann-fold domains"/>
    <property type="match status" value="2"/>
</dbReference>
<reference evidence="6 7" key="1">
    <citation type="submission" date="2016-09" db="EMBL/GenBank/DDBJ databases">
        <title>Complete genome sequence of Deltia acidovorans CM13 isolated from murine proximal colonic tissue.</title>
        <authorList>
            <person name="Saffarian A."/>
        </authorList>
    </citation>
    <scope>NUCLEOTIDE SEQUENCE [LARGE SCALE GENOMIC DNA]</scope>
    <source>
        <strain evidence="6 7">CM13</strain>
    </source>
</reference>
<sequence>MSSSSETTGLEIAVIGMAGRFPGADDIDRFWANIRDGVESVKRYSDDELRALGVPQALLDDAGYVKAGVPLAGMDLFDADFFGYTPRDAEQLDPQHRLFLECAWQAMEHAGYEGRRYPGAIGVYAGTGASVYLMRHLLPRHAPGPGAQVADLLGLMSGNMADALATRVAYKLDLRGPAVTVQTACSTSLMAVHTACQALLGHECAMALAGGVSLNLLQNGGYRYQAGAIFSPDGHCRAFDAQAAGTLQGSGAGIVVLKRLDDALRDGDTIHAVILASAANNDGADKVGFTAPGVNGQAAVVRAAQALAGVPADTIGYVEAHGTGTALGDPIEIAALTQAFRASTQRRGYCAIGSVKTNIGHLDAAAGVTGLIKAVLSLRHATLPPSLHFERPHPQIDFERSPFHVNTAARPWPQAATPRRAGVSAFGIGGTNVHVVLQEAAAAPAAPATSAAPSGTQADAARGWQVLPLSARSPRALDEAARRLAAHLQQAGSGLSLDDVAHTLQQGRRAFGHRRAVVADGMGMAVEGLHLAAAAAAAPAGQATEVPAQPPGVVFLFPGGGVQHANMGLDLYRDGGVFRQEVDRCCELLQAETGWDLRQWLFPAPGEEVEADAALSAMDKAQPALFVIGYALARMWMARGVQPVSMLGHSLGEYVAACLAGVFELPYALRIVAARGRLLQSLPQGAMTSVPLAEAELQSLLDAGCDLGAVNGERLCVLSGPLAAIEAAEGALRARDITARRLHIAVASHSAMTEPLLAQLEQVVASVPRHAPRLAFISSVTGKPITAEQAMNPAYWAGHLRHTVRFADGLDELVREPGRVLLEVGPGQALTALARQHARAATAAGIWSSQAHPQQTARSAQLLAQAVAGLWCAGVDIDWTACRGGRPGRRVPLPTYAFQRRSFWVQAAGQGGDAPKAAGAAGPSATAGPFYAAAWQRSPLRWEAGTAAAAAQVALVFGDGSATAKALVHALRAQGADVVCVEAGAAPACLAPGRHAVRPGERRDCEDLLDAVQAQFGPVGAIYHLWAMDAAAPAPLERGFHSVLALAQALEARAHGAGGPRTRRLLLVAAGGSEDVTGAEALNPEMAAVFPLCKAIGQECPSIDCRFVDVVQAGSPAMQARLARQLLDEARAPHGLRAADTAIALRGAHRWRKTYEPLQWQDAAAPRLRRQGVYLITGGLGGVGLALARHLAAHWQARLVLVGRTALPARSQWEALAADDGQPRTLRQQLLQLLALEAEGAQVLTLAADVADAAQMQAALAQAHQRFGALHGVVHAAGHADSGMLSTRTRDSVERTFAPKLRGTRLLLDLLGTLGTQDVQDVQDVQAPDFVLLCSSISSLTAGLGKSDYAAANACMNALAALASRQRAWPVISVDWDAWRDLGMAAGMRIPEGIGWSGAEAAAVFERVVNGDVPHQVVISTTDLQQRLGEIDAGLVDALAEPAAEAVAEPANGSQARGGHPRPALQTAYVAAEGELQQALAALWTDMLGIAPVGVHDNLFELGGDSLLALQILGRVKKRFGVELHPAAFFKAPTVGELAVLVETRLIEEIEATVTDEGDALAAFASA</sequence>
<dbReference type="Pfam" id="PF00109">
    <property type="entry name" value="ketoacyl-synt"/>
    <property type="match status" value="1"/>
</dbReference>
<dbReference type="SMART" id="SM00827">
    <property type="entry name" value="PKS_AT"/>
    <property type="match status" value="1"/>
</dbReference>
<dbReference type="SMART" id="SM00822">
    <property type="entry name" value="PKS_KR"/>
    <property type="match status" value="1"/>
</dbReference>
<keyword evidence="1" id="KW-0596">Phosphopantetheine</keyword>
<dbReference type="InterPro" id="IPR016036">
    <property type="entry name" value="Malonyl_transacylase_ACP-bd"/>
</dbReference>
<dbReference type="InterPro" id="IPR006162">
    <property type="entry name" value="Ppantetheine_attach_site"/>
</dbReference>
<dbReference type="InterPro" id="IPR036291">
    <property type="entry name" value="NAD(P)-bd_dom_sf"/>
</dbReference>
<dbReference type="Gene3D" id="3.40.50.720">
    <property type="entry name" value="NAD(P)-binding Rossmann-like Domain"/>
    <property type="match status" value="1"/>
</dbReference>
<dbReference type="InterPro" id="IPR057326">
    <property type="entry name" value="KR_dom"/>
</dbReference>
<dbReference type="PROSITE" id="PS52004">
    <property type="entry name" value="KS3_2"/>
    <property type="match status" value="1"/>
</dbReference>
<dbReference type="InterPro" id="IPR020841">
    <property type="entry name" value="PKS_Beta-ketoAc_synthase_dom"/>
</dbReference>
<dbReference type="InterPro" id="IPR001227">
    <property type="entry name" value="Ac_transferase_dom_sf"/>
</dbReference>
<dbReference type="SUPFAM" id="SSF55048">
    <property type="entry name" value="Probable ACP-binding domain of malonyl-CoA ACP transacylase"/>
    <property type="match status" value="1"/>
</dbReference>
<accession>A0ABM6EDN5</accession>
<dbReference type="PANTHER" id="PTHR43775:SF51">
    <property type="entry name" value="INACTIVE PHENOLPHTHIOCEROL SYNTHESIS POLYKETIDE SYNTHASE TYPE I PKS1-RELATED"/>
    <property type="match status" value="1"/>
</dbReference>
<dbReference type="InterPro" id="IPR014030">
    <property type="entry name" value="Ketoacyl_synth_N"/>
</dbReference>
<feature type="domain" description="Carrier" evidence="4">
    <location>
        <begin position="1471"/>
        <end position="1546"/>
    </location>
</feature>
<evidence type="ECO:0000313" key="7">
    <source>
        <dbReference type="Proteomes" id="UP000095607"/>
    </source>
</evidence>
<dbReference type="SUPFAM" id="SSF53901">
    <property type="entry name" value="Thiolase-like"/>
    <property type="match status" value="1"/>
</dbReference>
<dbReference type="PROSITE" id="PS50075">
    <property type="entry name" value="CARRIER"/>
    <property type="match status" value="1"/>
</dbReference>
<dbReference type="Gene3D" id="3.30.70.250">
    <property type="entry name" value="Malonyl-CoA ACP transacylase, ACP-binding"/>
    <property type="match status" value="1"/>
</dbReference>
<dbReference type="SUPFAM" id="SSF47336">
    <property type="entry name" value="ACP-like"/>
    <property type="match status" value="1"/>
</dbReference>
<dbReference type="RefSeq" id="WP_070080969.1">
    <property type="nucleotide sequence ID" value="NZ_CBCSDN010000008.1"/>
</dbReference>
<gene>
    <name evidence="6" type="ORF">BI380_32200</name>
</gene>
<dbReference type="Gene3D" id="3.40.366.10">
    <property type="entry name" value="Malonyl-Coenzyme A Acyl Carrier Protein, domain 2"/>
    <property type="match status" value="1"/>
</dbReference>
<protein>
    <submittedName>
        <fullName evidence="6">Polyketide synthase</fullName>
    </submittedName>
</protein>
<dbReference type="InterPro" id="IPR018201">
    <property type="entry name" value="Ketoacyl_synth_AS"/>
</dbReference>
<dbReference type="SMART" id="SM00823">
    <property type="entry name" value="PKS_PP"/>
    <property type="match status" value="1"/>
</dbReference>
<dbReference type="InterPro" id="IPR013968">
    <property type="entry name" value="PKS_KR"/>
</dbReference>